<reference evidence="3" key="1">
    <citation type="submission" date="2024-05" db="EMBL/GenBank/DDBJ databases">
        <title>30 novel species of actinomycetes from the DSMZ collection.</title>
        <authorList>
            <person name="Nouioui I."/>
        </authorList>
    </citation>
    <scope>NUCLEOTIDE SEQUENCE</scope>
    <source>
        <strain evidence="3">DSM 41527</strain>
    </source>
</reference>
<evidence type="ECO:0000313" key="4">
    <source>
        <dbReference type="Proteomes" id="UP001180551"/>
    </source>
</evidence>
<evidence type="ECO:0000256" key="2">
    <source>
        <dbReference type="SAM" id="SignalP"/>
    </source>
</evidence>
<keyword evidence="4" id="KW-1185">Reference proteome</keyword>
<feature type="signal peptide" evidence="2">
    <location>
        <begin position="1"/>
        <end position="26"/>
    </location>
</feature>
<dbReference type="RefSeq" id="WP_311623057.1">
    <property type="nucleotide sequence ID" value="NZ_JAVRFE010000008.1"/>
</dbReference>
<dbReference type="EMBL" id="JAVRFE010000008">
    <property type="protein sequence ID" value="MDT0455749.1"/>
    <property type="molecule type" value="Genomic_DNA"/>
</dbReference>
<comment type="caution">
    <text evidence="3">The sequence shown here is derived from an EMBL/GenBank/DDBJ whole genome shotgun (WGS) entry which is preliminary data.</text>
</comment>
<evidence type="ECO:0000313" key="3">
    <source>
        <dbReference type="EMBL" id="MDT0455749.1"/>
    </source>
</evidence>
<feature type="compositionally biased region" description="Low complexity" evidence="1">
    <location>
        <begin position="33"/>
        <end position="49"/>
    </location>
</feature>
<proteinExistence type="predicted"/>
<gene>
    <name evidence="3" type="ORF">RM550_08350</name>
</gene>
<keyword evidence="2" id="KW-0732">Signal</keyword>
<name>A0ABU2T533_9ACTN</name>
<sequence>MRTRLAAGAVGAAVLLTLFGGNVAGADGRDHTTQATAADTPAQTHDTPAQTPDSSPWTHERPAGMNDRPLRVNTRPAERYDRGQAGFDRNGRFRDNPLQLTSCALGTALGRLTGRGNDCVASRYGVRT</sequence>
<protein>
    <submittedName>
        <fullName evidence="3">Uncharacterized protein</fullName>
    </submittedName>
</protein>
<organism evidence="3 4">
    <name type="scientific">Streptomyces mooreae</name>
    <dbReference type="NCBI Taxonomy" id="3075523"/>
    <lineage>
        <taxon>Bacteria</taxon>
        <taxon>Bacillati</taxon>
        <taxon>Actinomycetota</taxon>
        <taxon>Actinomycetes</taxon>
        <taxon>Kitasatosporales</taxon>
        <taxon>Streptomycetaceae</taxon>
        <taxon>Streptomyces</taxon>
    </lineage>
</organism>
<evidence type="ECO:0000256" key="1">
    <source>
        <dbReference type="SAM" id="MobiDB-lite"/>
    </source>
</evidence>
<accession>A0ABU2T533</accession>
<dbReference type="Proteomes" id="UP001180551">
    <property type="component" value="Unassembled WGS sequence"/>
</dbReference>
<feature type="chain" id="PRO_5045843172" evidence="2">
    <location>
        <begin position="27"/>
        <end position="128"/>
    </location>
</feature>
<feature type="region of interest" description="Disordered" evidence="1">
    <location>
        <begin position="23"/>
        <end position="93"/>
    </location>
</feature>